<evidence type="ECO:0000259" key="3">
    <source>
        <dbReference type="Pfam" id="PF02781"/>
    </source>
</evidence>
<evidence type="ECO:0000256" key="2">
    <source>
        <dbReference type="ARBA" id="ARBA00023277"/>
    </source>
</evidence>
<dbReference type="PANTHER" id="PTHR23429">
    <property type="entry name" value="GLUCOSE-6-PHOSPHATE 1-DEHYDROGENASE G6PD"/>
    <property type="match status" value="1"/>
</dbReference>
<dbReference type="EMBL" id="PSQE01000008">
    <property type="protein sequence ID" value="RHN40630.1"/>
    <property type="molecule type" value="Genomic_DNA"/>
</dbReference>
<evidence type="ECO:0000256" key="1">
    <source>
        <dbReference type="ARBA" id="ARBA00022857"/>
    </source>
</evidence>
<dbReference type="Proteomes" id="UP000265566">
    <property type="component" value="Chromosome 8"/>
</dbReference>
<keyword evidence="1" id="KW-0521">NADP</keyword>
<dbReference type="GO" id="GO:0050661">
    <property type="term" value="F:NADP binding"/>
    <property type="evidence" value="ECO:0007669"/>
    <property type="project" value="InterPro"/>
</dbReference>
<gene>
    <name evidence="4" type="ORF">MtrunA17_Chr8g0356781</name>
</gene>
<dbReference type="GO" id="GO:0006006">
    <property type="term" value="P:glucose metabolic process"/>
    <property type="evidence" value="ECO:0007669"/>
    <property type="project" value="InterPro"/>
</dbReference>
<keyword evidence="4" id="KW-0560">Oxidoreductase</keyword>
<feature type="domain" description="Glucose-6-phosphate dehydrogenase C-terminal" evidence="3">
    <location>
        <begin position="5"/>
        <end position="218"/>
    </location>
</feature>
<dbReference type="AlphaFoldDB" id="A0A396GI39"/>
<evidence type="ECO:0000313" key="4">
    <source>
        <dbReference type="EMBL" id="RHN40630.1"/>
    </source>
</evidence>
<proteinExistence type="predicted"/>
<comment type="caution">
    <text evidence="4">The sequence shown here is derived from an EMBL/GenBank/DDBJ whole genome shotgun (WGS) entry which is preliminary data.</text>
</comment>
<name>A0A396GI39_MEDTR</name>
<dbReference type="Gene3D" id="3.30.360.10">
    <property type="entry name" value="Dihydrodipicolinate Reductase, domain 2"/>
    <property type="match status" value="1"/>
</dbReference>
<dbReference type="Gramene" id="rna46802">
    <property type="protein sequence ID" value="RHN40630.1"/>
    <property type="gene ID" value="gene46802"/>
</dbReference>
<dbReference type="EC" id="1.1.1.49" evidence="4"/>
<dbReference type="InterPro" id="IPR001282">
    <property type="entry name" value="G6P_DH"/>
</dbReference>
<dbReference type="GO" id="GO:0004345">
    <property type="term" value="F:glucose-6-phosphate dehydrogenase activity"/>
    <property type="evidence" value="ECO:0007669"/>
    <property type="project" value="UniProtKB-EC"/>
</dbReference>
<dbReference type="SUPFAM" id="SSF55347">
    <property type="entry name" value="Glyceraldehyde-3-phosphate dehydrogenase-like, C-terminal domain"/>
    <property type="match status" value="1"/>
</dbReference>
<reference evidence="4" key="1">
    <citation type="journal article" date="2018" name="Nat. Plants">
        <title>Whole-genome landscape of Medicago truncatula symbiotic genes.</title>
        <authorList>
            <person name="Pecrix Y."/>
            <person name="Gamas P."/>
            <person name="Carrere S."/>
        </authorList>
    </citation>
    <scope>NUCLEOTIDE SEQUENCE</scope>
    <source>
        <tissue evidence="4">Leaves</tissue>
    </source>
</reference>
<sequence length="225" mass="25310">MRPIQLEDVVVGQYKGHSKGGRSYPAYIDDSTVPMGSLTPTFAAAALFIGNARWDGVPFLMKAGKALHTKRYGTFSLLQKSEYKHVPGNLYKRNFGTDLDKATNEVVLRVQPDEAIYLKINNKVPGLGMRLDRSDLNLLYRSRYAREIPDAYERLLLDAIEGERRLFIRSDELDAAWALFTPLLKEIENKKIAPELYPYGSRGPVGAYYLAAKHNVRWGDLGGAD</sequence>
<dbReference type="PANTHER" id="PTHR23429:SF13">
    <property type="entry name" value="GLUCOSE-6-PHOSPHATE 1-DEHYDROGENASE 1, CHLOROPLASTIC"/>
    <property type="match status" value="1"/>
</dbReference>
<protein>
    <submittedName>
        <fullName evidence="4">Putative glucose-6-phosphate dehydrogenase (NADP(+))</fullName>
        <ecNumber evidence="4">1.1.1.49</ecNumber>
    </submittedName>
</protein>
<dbReference type="Pfam" id="PF02781">
    <property type="entry name" value="G6PD_C"/>
    <property type="match status" value="1"/>
</dbReference>
<keyword evidence="2" id="KW-0119">Carbohydrate metabolism</keyword>
<dbReference type="InterPro" id="IPR022675">
    <property type="entry name" value="G6P_DH_C"/>
</dbReference>
<organism evidence="4">
    <name type="scientific">Medicago truncatula</name>
    <name type="common">Barrel medic</name>
    <name type="synonym">Medicago tribuloides</name>
    <dbReference type="NCBI Taxonomy" id="3880"/>
    <lineage>
        <taxon>Eukaryota</taxon>
        <taxon>Viridiplantae</taxon>
        <taxon>Streptophyta</taxon>
        <taxon>Embryophyta</taxon>
        <taxon>Tracheophyta</taxon>
        <taxon>Spermatophyta</taxon>
        <taxon>Magnoliopsida</taxon>
        <taxon>eudicotyledons</taxon>
        <taxon>Gunneridae</taxon>
        <taxon>Pentapetalae</taxon>
        <taxon>rosids</taxon>
        <taxon>fabids</taxon>
        <taxon>Fabales</taxon>
        <taxon>Fabaceae</taxon>
        <taxon>Papilionoideae</taxon>
        <taxon>50 kb inversion clade</taxon>
        <taxon>NPAAA clade</taxon>
        <taxon>Hologalegina</taxon>
        <taxon>IRL clade</taxon>
        <taxon>Trifolieae</taxon>
        <taxon>Medicago</taxon>
    </lineage>
</organism>
<accession>A0A396GI39</accession>